<name>A0A1H9GGN0_9EURY</name>
<sequence length="61" mass="6151">MATESASTDKGVGLALVLSALAVVGALLMLIGAPDVTAAWGFAAAVLFSSLAVVGIHLYWY</sequence>
<reference evidence="3" key="1">
    <citation type="submission" date="2016-10" db="EMBL/GenBank/DDBJ databases">
        <authorList>
            <person name="Varghese N."/>
            <person name="Submissions S."/>
        </authorList>
    </citation>
    <scope>NUCLEOTIDE SEQUENCE [LARGE SCALE GENOMIC DNA]</scope>
    <source>
        <strain evidence="3">DSM 25055</strain>
    </source>
</reference>
<dbReference type="Proteomes" id="UP000199114">
    <property type="component" value="Unassembled WGS sequence"/>
</dbReference>
<keyword evidence="3" id="KW-1185">Reference proteome</keyword>
<evidence type="ECO:0000313" key="2">
    <source>
        <dbReference type="EMBL" id="SEQ49219.1"/>
    </source>
</evidence>
<keyword evidence="1" id="KW-0812">Transmembrane</keyword>
<evidence type="ECO:0000313" key="3">
    <source>
        <dbReference type="Proteomes" id="UP000199114"/>
    </source>
</evidence>
<evidence type="ECO:0000256" key="1">
    <source>
        <dbReference type="SAM" id="Phobius"/>
    </source>
</evidence>
<dbReference type="AlphaFoldDB" id="A0A1H9GGN0"/>
<keyword evidence="1" id="KW-1133">Transmembrane helix</keyword>
<proteinExistence type="predicted"/>
<gene>
    <name evidence="2" type="ORF">SAMN04489841_1878</name>
</gene>
<feature type="transmembrane region" description="Helical" evidence="1">
    <location>
        <begin position="12"/>
        <end position="33"/>
    </location>
</feature>
<dbReference type="STRING" id="1186196.SAMN04489841_1878"/>
<accession>A0A1H9GGN0</accession>
<keyword evidence="1" id="KW-0472">Membrane</keyword>
<feature type="transmembrane region" description="Helical" evidence="1">
    <location>
        <begin position="39"/>
        <end position="60"/>
    </location>
</feature>
<dbReference type="EMBL" id="FOFD01000002">
    <property type="protein sequence ID" value="SEQ49219.1"/>
    <property type="molecule type" value="Genomic_DNA"/>
</dbReference>
<organism evidence="2 3">
    <name type="scientific">Natrinema salaciae</name>
    <dbReference type="NCBI Taxonomy" id="1186196"/>
    <lineage>
        <taxon>Archaea</taxon>
        <taxon>Methanobacteriati</taxon>
        <taxon>Methanobacteriota</taxon>
        <taxon>Stenosarchaea group</taxon>
        <taxon>Halobacteria</taxon>
        <taxon>Halobacteriales</taxon>
        <taxon>Natrialbaceae</taxon>
        <taxon>Natrinema</taxon>
    </lineage>
</organism>
<dbReference type="Pfam" id="PF24369">
    <property type="entry name" value="DUF7525"/>
    <property type="match status" value="1"/>
</dbReference>
<protein>
    <submittedName>
        <fullName evidence="2">Uncharacterized protein</fullName>
    </submittedName>
</protein>
<dbReference type="InterPro" id="IPR055947">
    <property type="entry name" value="DUF7525"/>
</dbReference>
<dbReference type="RefSeq" id="WP_090616756.1">
    <property type="nucleotide sequence ID" value="NZ_FOFD01000002.1"/>
</dbReference>